<dbReference type="InterPro" id="IPR010427">
    <property type="entry name" value="DUF1023"/>
</dbReference>
<dbReference type="Proteomes" id="UP000318331">
    <property type="component" value="Unassembled WGS sequence"/>
</dbReference>
<proteinExistence type="predicted"/>
<keyword evidence="3" id="KW-1185">Reference proteome</keyword>
<name>A0A543I6E4_9MICO</name>
<evidence type="ECO:0000259" key="1">
    <source>
        <dbReference type="Pfam" id="PF06259"/>
    </source>
</evidence>
<protein>
    <submittedName>
        <fullName evidence="2">Alpha/beta hydrolase family protein</fullName>
    </submittedName>
</protein>
<dbReference type="GO" id="GO:0016787">
    <property type="term" value="F:hydrolase activity"/>
    <property type="evidence" value="ECO:0007669"/>
    <property type="project" value="UniProtKB-KW"/>
</dbReference>
<organism evidence="2 3">
    <name type="scientific">Klugiella xanthotipulae</name>
    <dbReference type="NCBI Taxonomy" id="244735"/>
    <lineage>
        <taxon>Bacteria</taxon>
        <taxon>Bacillati</taxon>
        <taxon>Actinomycetota</taxon>
        <taxon>Actinomycetes</taxon>
        <taxon>Micrococcales</taxon>
        <taxon>Microbacteriaceae</taxon>
        <taxon>Klugiella</taxon>
    </lineage>
</organism>
<dbReference type="AlphaFoldDB" id="A0A543I6E4"/>
<evidence type="ECO:0000313" key="2">
    <source>
        <dbReference type="EMBL" id="TQM66154.1"/>
    </source>
</evidence>
<dbReference type="OrthoDB" id="3259161at2"/>
<gene>
    <name evidence="2" type="ORF">FB466_0984</name>
</gene>
<evidence type="ECO:0000313" key="3">
    <source>
        <dbReference type="Proteomes" id="UP000318331"/>
    </source>
</evidence>
<comment type="caution">
    <text evidence="2">The sequence shown here is derived from an EMBL/GenBank/DDBJ whole genome shotgun (WGS) entry which is preliminary data.</text>
</comment>
<reference evidence="2 3" key="1">
    <citation type="submission" date="2019-06" db="EMBL/GenBank/DDBJ databases">
        <title>Sequencing the genomes of 1000 actinobacteria strains.</title>
        <authorList>
            <person name="Klenk H.-P."/>
        </authorList>
    </citation>
    <scope>NUCLEOTIDE SEQUENCE [LARGE SCALE GENOMIC DNA]</scope>
    <source>
        <strain evidence="2 3">DSM 18031</strain>
    </source>
</reference>
<keyword evidence="2" id="KW-0378">Hydrolase</keyword>
<feature type="domain" description="DUF1023" evidence="1">
    <location>
        <begin position="361"/>
        <end position="535"/>
    </location>
</feature>
<sequence>MSIHLPGFHGDPGAGDLSGMAALVRSARDHSVATLAEASQVEEALGQLDANRGQAISAATEALTAVAPRLATVGRSYGQVADALDAYSLEVTRLGDDVRSLGFEAQRVHEEMRHTINRLAGMPGSGVSPGTPWNGSPAPGTTHSAMAHSGMIHPGTDGGTGLPSTDQIPTLLARWSALADEYRVLLGRHGDLTVGRSRANVRAVEALSMVEIAEGFAAYRAADIPVSVVAVSVWALNASRVTPERLARLDPVPAALLWASLSEADRRRLVRERPDLIGSTEGIPATDRHTANVAHLREELRRVKHQIDTASVNRTPLSGDLIERLRGLEVLYRLYGSGVSVDRSPPEYLVSLDTTLPGAPLAAVAVGNLDTAGTAVYLVPGMNSSTVGTEGLVSAARTLYAGAVAEGDSDLAVVAWLDYRAPKLSDTAAGSLSVLSDHSARVGAERLVHSLEGYNAVQQQSGLAGSLHVVAHSYGTTTASLALATRDLGVDSFTMLGSAGLVPEIAHARDLHVDNGRVYAIENAGDATADLGRLSTAHPVDPVRDRDFGAVVLGSDGVVRADGTELRAARGHDLNGTGQQHYLSPGTESWANVVNVILGRVDRLTLPRTGSGGP</sequence>
<accession>A0A543I6E4</accession>
<dbReference type="RefSeq" id="WP_141916257.1">
    <property type="nucleotide sequence ID" value="NZ_BAAAYS010000027.1"/>
</dbReference>
<dbReference type="Pfam" id="PF06259">
    <property type="entry name" value="Abhydrolase_8"/>
    <property type="match status" value="1"/>
</dbReference>
<dbReference type="EMBL" id="VFPN01000001">
    <property type="protein sequence ID" value="TQM66154.1"/>
    <property type="molecule type" value="Genomic_DNA"/>
</dbReference>